<feature type="transmembrane region" description="Helical" evidence="1">
    <location>
        <begin position="7"/>
        <end position="25"/>
    </location>
</feature>
<gene>
    <name evidence="2" type="ORF">HYG85_09910</name>
</gene>
<keyword evidence="1" id="KW-0472">Membrane</keyword>
<organism evidence="2 3">
    <name type="scientific">Vallitalea guaymasensis</name>
    <dbReference type="NCBI Taxonomy" id="1185412"/>
    <lineage>
        <taxon>Bacteria</taxon>
        <taxon>Bacillati</taxon>
        <taxon>Bacillota</taxon>
        <taxon>Clostridia</taxon>
        <taxon>Lachnospirales</taxon>
        <taxon>Vallitaleaceae</taxon>
        <taxon>Vallitalea</taxon>
    </lineage>
</organism>
<accession>A0A8J8MAA7</accession>
<dbReference type="EMBL" id="CP058561">
    <property type="protein sequence ID" value="QUH29223.1"/>
    <property type="molecule type" value="Genomic_DNA"/>
</dbReference>
<reference evidence="2 3" key="1">
    <citation type="submission" date="2020-07" db="EMBL/GenBank/DDBJ databases">
        <title>Vallitalea guaymasensis genome.</title>
        <authorList>
            <person name="Postec A."/>
        </authorList>
    </citation>
    <scope>NUCLEOTIDE SEQUENCE [LARGE SCALE GENOMIC DNA]</scope>
    <source>
        <strain evidence="2 3">Ra1766G1</strain>
    </source>
</reference>
<dbReference type="RefSeq" id="WP_212693339.1">
    <property type="nucleotide sequence ID" value="NZ_CP058561.1"/>
</dbReference>
<evidence type="ECO:0000256" key="1">
    <source>
        <dbReference type="SAM" id="Phobius"/>
    </source>
</evidence>
<keyword evidence="1" id="KW-1133">Transmembrane helix</keyword>
<keyword evidence="1" id="KW-0812">Transmembrane</keyword>
<keyword evidence="3" id="KW-1185">Reference proteome</keyword>
<dbReference type="Proteomes" id="UP000677305">
    <property type="component" value="Chromosome"/>
</dbReference>
<proteinExistence type="predicted"/>
<protein>
    <submittedName>
        <fullName evidence="2">Uncharacterized protein</fullName>
    </submittedName>
</protein>
<sequence length="157" mass="18381">MKKYKKYILILIALVIIIQIINFSIPRKLQDILSISSNTVVNYCGVYVTDYKPNGGMDNSNVKLTIEQFQDIMEIMKKTKYHKTFNPDYHSSDTAGFYFMNFTYLINDTKKVRRMTFSKDGYIEISGKSSYISFNQNESEKLAEEVYEYINNIVTHD</sequence>
<name>A0A8J8MAA7_9FIRM</name>
<dbReference type="AlphaFoldDB" id="A0A8J8MAA7"/>
<dbReference type="KEGG" id="vgu:HYG85_09910"/>
<evidence type="ECO:0000313" key="3">
    <source>
        <dbReference type="Proteomes" id="UP000677305"/>
    </source>
</evidence>
<evidence type="ECO:0000313" key="2">
    <source>
        <dbReference type="EMBL" id="QUH29223.1"/>
    </source>
</evidence>